<evidence type="ECO:0000313" key="5">
    <source>
        <dbReference type="Proteomes" id="UP000071392"/>
    </source>
</evidence>
<dbReference type="STRING" id="1548208.AXK12_05810"/>
<dbReference type="AlphaFoldDB" id="A0A139SL24"/>
<dbReference type="OrthoDB" id="9774430at2"/>
<dbReference type="Gene3D" id="3.40.225.10">
    <property type="entry name" value="Class II aldolase/adducin N-terminal domain"/>
    <property type="match status" value="1"/>
</dbReference>
<dbReference type="SUPFAM" id="SSF53639">
    <property type="entry name" value="AraD/HMP-PK domain-like"/>
    <property type="match status" value="1"/>
</dbReference>
<sequence length="733" mass="79264">MKPYTHVNYLWDEAKAAALDPVERLVYRSNLLGSDQRITNTGGGNTSSKLIERDPLTGEPVEVLWVKGSGGDLRTSKRENFASLYQSKLLGLQAIYAAANPEGERGLKSQAEDDMVGMYTHATFNLNPRASSIDTPLHSFLPGKHVDHMHPNAIIAIAASERCEELVREIFGGEMAYVPWMRPGFELGLAMQEIARANPGLQAIMMGQHGFISWADDDRACYTYTLDCIEKAAAYIEKKYAEKGGDAAAFGGAKYHALPEAERRATLAALLPWLRGQVSQQRRFIGTIQEDAAILRFVNSHDAPRLAELGTSCPDHFLRTKIKPLYVDWNPQAEDLAALKAKLAEALESYRADYAAYYAACKRPNSPAMRDPNPTVVLIPGLGMIAWGKDKSESRVTAEFYNCAVEVMRGAEAIDRYIALPQQEAFDIEYWLLEEAKLQRIPAEKELARQTIIVVGAGSGIGKETAARLSREGANIVCVDMRAEAAQATAAEISARLGSGIGVAGSGISGCGPAIGLAADITDRASVRTMLDAVALAYGGFDSIVVTAGLFWPSDTSGRIPDDKWALTFGVNVTGSYIVGDEAAKTWREQGLKGQLVLTTSANAAVAKKGSLAYDTSKAAANHLVRELAIELAPLVRVNGVAPATVVQGSAMFPRDRVIGSLAKYGIAYAEDEATELLVAKLAQFYADRTLTKSPIKPADQAEAYFLLVSQRLSKTTGQIITVDGGLHEAFLR</sequence>
<reference evidence="4 5" key="1">
    <citation type="submission" date="2016-02" db="EMBL/GenBank/DDBJ databases">
        <authorList>
            <person name="Wen L."/>
            <person name="He K."/>
            <person name="Yang H."/>
        </authorList>
    </citation>
    <scope>NUCLEOTIDE SEQUENCE [LARGE SCALE GENOMIC DNA]</scope>
    <source>
        <strain evidence="4 5">CV41</strain>
    </source>
</reference>
<comment type="similarity">
    <text evidence="1">Belongs to the short-chain dehydrogenases/reductases (SDR) family.</text>
</comment>
<dbReference type="SMART" id="SM01007">
    <property type="entry name" value="Aldolase_II"/>
    <property type="match status" value="1"/>
</dbReference>
<dbReference type="Pfam" id="PF00106">
    <property type="entry name" value="adh_short"/>
    <property type="match status" value="1"/>
</dbReference>
<gene>
    <name evidence="4" type="ORF">AXK12_05810</name>
</gene>
<evidence type="ECO:0000256" key="1">
    <source>
        <dbReference type="ARBA" id="ARBA00006484"/>
    </source>
</evidence>
<organism evidence="4 5">
    <name type="scientific">Cephaloticoccus capnophilus</name>
    <dbReference type="NCBI Taxonomy" id="1548208"/>
    <lineage>
        <taxon>Bacteria</taxon>
        <taxon>Pseudomonadati</taxon>
        <taxon>Verrucomicrobiota</taxon>
        <taxon>Opitutia</taxon>
        <taxon>Opitutales</taxon>
        <taxon>Opitutaceae</taxon>
        <taxon>Cephaloticoccus</taxon>
    </lineage>
</organism>
<protein>
    <submittedName>
        <fullName evidence="4">Short-chain dehydrogenase</fullName>
    </submittedName>
</protein>
<dbReference type="Proteomes" id="UP000071392">
    <property type="component" value="Unassembled WGS sequence"/>
</dbReference>
<proteinExistence type="inferred from homology"/>
<dbReference type="NCBIfam" id="TIGR02632">
    <property type="entry name" value="RhaD_aldol-ADH"/>
    <property type="match status" value="1"/>
</dbReference>
<keyword evidence="2" id="KW-0560">Oxidoreductase</keyword>
<dbReference type="Pfam" id="PF00596">
    <property type="entry name" value="Aldolase_II"/>
    <property type="match status" value="1"/>
</dbReference>
<dbReference type="PANTHER" id="PTHR43008">
    <property type="entry name" value="BENZIL REDUCTASE"/>
    <property type="match status" value="1"/>
</dbReference>
<dbReference type="GO" id="GO:0050664">
    <property type="term" value="F:oxidoreductase activity, acting on NAD(P)H, oxygen as acceptor"/>
    <property type="evidence" value="ECO:0007669"/>
    <property type="project" value="TreeGrafter"/>
</dbReference>
<evidence type="ECO:0000256" key="2">
    <source>
        <dbReference type="ARBA" id="ARBA00023002"/>
    </source>
</evidence>
<dbReference type="Gene3D" id="3.40.50.720">
    <property type="entry name" value="NAD(P)-binding Rossmann-like Domain"/>
    <property type="match status" value="1"/>
</dbReference>
<dbReference type="InterPro" id="IPR013454">
    <property type="entry name" value="Bifunc_RhaD/ADH"/>
</dbReference>
<dbReference type="EMBL" id="LSZP01000044">
    <property type="protein sequence ID" value="KXU35217.1"/>
    <property type="molecule type" value="Genomic_DNA"/>
</dbReference>
<keyword evidence="5" id="KW-1185">Reference proteome</keyword>
<dbReference type="RefSeq" id="WP_068712192.1">
    <property type="nucleotide sequence ID" value="NZ_LSZP01000044.1"/>
</dbReference>
<dbReference type="InterPro" id="IPR036291">
    <property type="entry name" value="NAD(P)-bd_dom_sf"/>
</dbReference>
<accession>A0A139SL24</accession>
<dbReference type="PRINTS" id="PR00081">
    <property type="entry name" value="GDHRDH"/>
</dbReference>
<dbReference type="PANTHER" id="PTHR43008:SF4">
    <property type="entry name" value="CHAIN DEHYDROGENASE, PUTATIVE (AFU_ORTHOLOGUE AFUA_4G08710)-RELATED"/>
    <property type="match status" value="1"/>
</dbReference>
<dbReference type="SUPFAM" id="SSF51735">
    <property type="entry name" value="NAD(P)-binding Rossmann-fold domains"/>
    <property type="match status" value="1"/>
</dbReference>
<dbReference type="InterPro" id="IPR001303">
    <property type="entry name" value="Aldolase_II/adducin_N"/>
</dbReference>
<dbReference type="InterPro" id="IPR036409">
    <property type="entry name" value="Aldolase_II/adducin_N_sf"/>
</dbReference>
<name>A0A139SL24_9BACT</name>
<feature type="domain" description="Class II aldolase/adducin N-terminal" evidence="3">
    <location>
        <begin position="24"/>
        <end position="236"/>
    </location>
</feature>
<dbReference type="NCBIfam" id="NF006189">
    <property type="entry name" value="PRK08324.1-3"/>
    <property type="match status" value="1"/>
</dbReference>
<dbReference type="InterPro" id="IPR002347">
    <property type="entry name" value="SDR_fam"/>
</dbReference>
<comment type="caution">
    <text evidence="4">The sequence shown here is derived from an EMBL/GenBank/DDBJ whole genome shotgun (WGS) entry which is preliminary data.</text>
</comment>
<evidence type="ECO:0000313" key="4">
    <source>
        <dbReference type="EMBL" id="KXU35217.1"/>
    </source>
</evidence>
<evidence type="ECO:0000259" key="3">
    <source>
        <dbReference type="SMART" id="SM01007"/>
    </source>
</evidence>